<accession>A0A9W6S0Q4</accession>
<evidence type="ECO:0000256" key="2">
    <source>
        <dbReference type="ARBA" id="ARBA00023002"/>
    </source>
</evidence>
<feature type="domain" description="3-hydroxyisobutyrate dehydrogenase-like NAD-binding" evidence="6">
    <location>
        <begin position="166"/>
        <end position="282"/>
    </location>
</feature>
<dbReference type="SUPFAM" id="SSF48179">
    <property type="entry name" value="6-phosphogluconate dehydrogenase C-terminal domain-like"/>
    <property type="match status" value="1"/>
</dbReference>
<evidence type="ECO:0000313" key="8">
    <source>
        <dbReference type="Proteomes" id="UP001165074"/>
    </source>
</evidence>
<dbReference type="GO" id="GO:0051287">
    <property type="term" value="F:NAD binding"/>
    <property type="evidence" value="ECO:0007669"/>
    <property type="project" value="InterPro"/>
</dbReference>
<keyword evidence="3" id="KW-0520">NAD</keyword>
<feature type="domain" description="6-phosphogluconate dehydrogenase NADP-binding" evidence="5">
    <location>
        <begin position="5"/>
        <end position="157"/>
    </location>
</feature>
<evidence type="ECO:0000256" key="4">
    <source>
        <dbReference type="PIRSR" id="PIRSR000103-1"/>
    </source>
</evidence>
<dbReference type="PANTHER" id="PTHR43060">
    <property type="entry name" value="3-HYDROXYISOBUTYRATE DEHYDROGENASE-LIKE 1, MITOCHONDRIAL-RELATED"/>
    <property type="match status" value="1"/>
</dbReference>
<reference evidence="7" key="1">
    <citation type="submission" date="2023-03" db="EMBL/GenBank/DDBJ databases">
        <title>Actinoallomurus iriomotensis NBRC 103684.</title>
        <authorList>
            <person name="Ichikawa N."/>
            <person name="Sato H."/>
            <person name="Tonouchi N."/>
        </authorList>
    </citation>
    <scope>NUCLEOTIDE SEQUENCE</scope>
    <source>
        <strain evidence="7">NBRC 103684</strain>
    </source>
</reference>
<proteinExistence type="inferred from homology"/>
<dbReference type="PANTHER" id="PTHR43060:SF15">
    <property type="entry name" value="3-HYDROXYISOBUTYRATE DEHYDROGENASE-LIKE 1, MITOCHONDRIAL-RELATED"/>
    <property type="match status" value="1"/>
</dbReference>
<keyword evidence="8" id="KW-1185">Reference proteome</keyword>
<dbReference type="SUPFAM" id="SSF51735">
    <property type="entry name" value="NAD(P)-binding Rossmann-fold domains"/>
    <property type="match status" value="1"/>
</dbReference>
<dbReference type="PIRSF" id="PIRSF000103">
    <property type="entry name" value="HIBADH"/>
    <property type="match status" value="1"/>
</dbReference>
<evidence type="ECO:0000256" key="1">
    <source>
        <dbReference type="ARBA" id="ARBA00009080"/>
    </source>
</evidence>
<evidence type="ECO:0000259" key="5">
    <source>
        <dbReference type="Pfam" id="PF03446"/>
    </source>
</evidence>
<sequence length="296" mass="30347">MAARKVTVIGLGAMGAGIAHRLIESSFAVTVHNRTGAKALPLAEAGATVAPCAAEAVRDADVVLLSLGDEEAVEQVLFGDAVKGLRAGTVVVDTSTVSPAYARDAEERLAALGCPRIEACLIGNPAMARAGELRVLGSGERRTFEQVGDVLSAMGAREPLYLGATGRAGAMKLAFNLILGAQTAALGEALALTASAGLDRELVLTAITRSGWGSPVLNFRAELMRTRGYEPAGFRARLMAKDLRLAVETAAEAGLTLPVTAEAGRRFGEVVAAGRGDADAAVVCELDRRPAGADAG</sequence>
<name>A0A9W6S0Q4_9ACTN</name>
<dbReference type="Proteomes" id="UP001165074">
    <property type="component" value="Unassembled WGS sequence"/>
</dbReference>
<evidence type="ECO:0000256" key="3">
    <source>
        <dbReference type="ARBA" id="ARBA00023027"/>
    </source>
</evidence>
<evidence type="ECO:0000259" key="6">
    <source>
        <dbReference type="Pfam" id="PF14833"/>
    </source>
</evidence>
<gene>
    <name evidence="7" type="primary">mmsB</name>
    <name evidence="7" type="ORF">Airi02_030420</name>
</gene>
<dbReference type="InterPro" id="IPR036291">
    <property type="entry name" value="NAD(P)-bd_dom_sf"/>
</dbReference>
<dbReference type="Gene3D" id="1.10.1040.10">
    <property type="entry name" value="N-(1-d-carboxylethyl)-l-norvaline Dehydrogenase, domain 2"/>
    <property type="match status" value="1"/>
</dbReference>
<comment type="caution">
    <text evidence="7">The sequence shown here is derived from an EMBL/GenBank/DDBJ whole genome shotgun (WGS) entry which is preliminary data.</text>
</comment>
<organism evidence="7 8">
    <name type="scientific">Actinoallomurus iriomotensis</name>
    <dbReference type="NCBI Taxonomy" id="478107"/>
    <lineage>
        <taxon>Bacteria</taxon>
        <taxon>Bacillati</taxon>
        <taxon>Actinomycetota</taxon>
        <taxon>Actinomycetes</taxon>
        <taxon>Streptosporangiales</taxon>
        <taxon>Thermomonosporaceae</taxon>
        <taxon>Actinoallomurus</taxon>
    </lineage>
</organism>
<dbReference type="InterPro" id="IPR008927">
    <property type="entry name" value="6-PGluconate_DH-like_C_sf"/>
</dbReference>
<dbReference type="InterPro" id="IPR029154">
    <property type="entry name" value="HIBADH-like_NADP-bd"/>
</dbReference>
<keyword evidence="2" id="KW-0560">Oxidoreductase</keyword>
<dbReference type="Gene3D" id="3.40.50.720">
    <property type="entry name" value="NAD(P)-binding Rossmann-like Domain"/>
    <property type="match status" value="1"/>
</dbReference>
<evidence type="ECO:0000313" key="7">
    <source>
        <dbReference type="EMBL" id="GLY85113.1"/>
    </source>
</evidence>
<comment type="similarity">
    <text evidence="1">Belongs to the HIBADH-related family.</text>
</comment>
<dbReference type="GO" id="GO:0050661">
    <property type="term" value="F:NADP binding"/>
    <property type="evidence" value="ECO:0007669"/>
    <property type="project" value="InterPro"/>
</dbReference>
<dbReference type="AlphaFoldDB" id="A0A9W6S0Q4"/>
<dbReference type="Pfam" id="PF14833">
    <property type="entry name" value="NAD_binding_11"/>
    <property type="match status" value="1"/>
</dbReference>
<protein>
    <submittedName>
        <fullName evidence="7">3-hydroxyisobutyrate dehydrogenase</fullName>
    </submittedName>
</protein>
<dbReference type="EMBL" id="BSTK01000004">
    <property type="protein sequence ID" value="GLY85113.1"/>
    <property type="molecule type" value="Genomic_DNA"/>
</dbReference>
<dbReference type="InterPro" id="IPR015815">
    <property type="entry name" value="HIBADH-related"/>
</dbReference>
<feature type="active site" evidence="4">
    <location>
        <position position="172"/>
    </location>
</feature>
<dbReference type="GO" id="GO:0016491">
    <property type="term" value="F:oxidoreductase activity"/>
    <property type="evidence" value="ECO:0007669"/>
    <property type="project" value="UniProtKB-KW"/>
</dbReference>
<dbReference type="InterPro" id="IPR013328">
    <property type="entry name" value="6PGD_dom2"/>
</dbReference>
<dbReference type="InterPro" id="IPR006115">
    <property type="entry name" value="6PGDH_NADP-bd"/>
</dbReference>
<dbReference type="Pfam" id="PF03446">
    <property type="entry name" value="NAD_binding_2"/>
    <property type="match status" value="1"/>
</dbReference>